<protein>
    <submittedName>
        <fullName evidence="2">Uncharacterized protein</fullName>
    </submittedName>
</protein>
<dbReference type="eggNOG" id="ENOG502S29E">
    <property type="taxonomic scope" value="Eukaryota"/>
</dbReference>
<dbReference type="Gene3D" id="3.40.50.11530">
    <property type="match status" value="1"/>
</dbReference>
<feature type="region of interest" description="Disordered" evidence="1">
    <location>
        <begin position="500"/>
        <end position="523"/>
    </location>
</feature>
<dbReference type="HOGENOM" id="CLU_480059_0_0_1"/>
<keyword evidence="3" id="KW-1185">Reference proteome</keyword>
<dbReference type="VEuPathDB" id="VectorBase:RPRC008731"/>
<evidence type="ECO:0000256" key="1">
    <source>
        <dbReference type="SAM" id="MobiDB-lite"/>
    </source>
</evidence>
<sequence>MCLIHTVVTCSQRFFLNVFFYTICTFLVVNVDQEILLVSSRISRPNSEHTSGLCENNSLSCDHQARFPNIRNNSCQMIFHNKTSSVCSTENLNGDVDPYEYYGKMVLKTYLFIHGGLKYTAFNVTFMEMRWQKIYMRFIKNQEKTPSICREFQVSEQIASALILHFDCLWNLKLDNQPYHFDYQAVTSSGDSYIYRYLFFAPSSERIDETERNVTKWSVFVVMDISAAPKLLTLRLQPAPAGLRITSYMVKVLRTLEDNSWVTNQTILKVKENNTEDILIYRYDTKLKFGKYKFMVYPQHIDCKEDMCAVSSPEYLIDREPSGPPKLLLMYKPVSVEHINTMMELYRYFKKCHLHPMIDQFGIADSETKDPVRWYIDAFNEADFVGIFASPIVSEADRLQAQKYNKYSHTEIIAQNQLSRSLCSPGAKCKFFCVSLPGTQWDTLPPEAQALKRYKLPLDLDPLLVLIGVAPQCDRGVGFEQAIETARACETNFVFDKLPEPPFRNTTSPIPDEEIGPSTASGIKDDDTSLCLDTAISGSDLLSSRQYLSDEMSTPPSSLDQLSLLGDM</sequence>
<feature type="region of interest" description="Disordered" evidence="1">
    <location>
        <begin position="548"/>
        <end position="568"/>
    </location>
</feature>
<dbReference type="AlphaFoldDB" id="T1HXG1"/>
<proteinExistence type="predicted"/>
<feature type="compositionally biased region" description="Polar residues" evidence="1">
    <location>
        <begin position="548"/>
        <end position="561"/>
    </location>
</feature>
<accession>T1HXG1</accession>
<name>T1HXG1_RHOPR</name>
<organism evidence="2 3">
    <name type="scientific">Rhodnius prolixus</name>
    <name type="common">Triatomid bug</name>
    <dbReference type="NCBI Taxonomy" id="13249"/>
    <lineage>
        <taxon>Eukaryota</taxon>
        <taxon>Metazoa</taxon>
        <taxon>Ecdysozoa</taxon>
        <taxon>Arthropoda</taxon>
        <taxon>Hexapoda</taxon>
        <taxon>Insecta</taxon>
        <taxon>Pterygota</taxon>
        <taxon>Neoptera</taxon>
        <taxon>Paraneoptera</taxon>
        <taxon>Hemiptera</taxon>
        <taxon>Heteroptera</taxon>
        <taxon>Panheteroptera</taxon>
        <taxon>Cimicomorpha</taxon>
        <taxon>Reduviidae</taxon>
        <taxon>Triatominae</taxon>
        <taxon>Rhodnius</taxon>
    </lineage>
</organism>
<evidence type="ECO:0000313" key="2">
    <source>
        <dbReference type="EnsemblMetazoa" id="RPRC008731-PA"/>
    </source>
</evidence>
<dbReference type="OMA" id="CLLVYSP"/>
<dbReference type="InParanoid" id="T1HXG1"/>
<dbReference type="EnsemblMetazoa" id="RPRC008731-RA">
    <property type="protein sequence ID" value="RPRC008731-PA"/>
    <property type="gene ID" value="RPRC008731"/>
</dbReference>
<dbReference type="Proteomes" id="UP000015103">
    <property type="component" value="Unassembled WGS sequence"/>
</dbReference>
<reference evidence="2" key="1">
    <citation type="submission" date="2015-05" db="UniProtKB">
        <authorList>
            <consortium name="EnsemblMetazoa"/>
        </authorList>
    </citation>
    <scope>IDENTIFICATION</scope>
</reference>
<dbReference type="EMBL" id="ACPB03006226">
    <property type="status" value="NOT_ANNOTATED_CDS"/>
    <property type="molecule type" value="Genomic_DNA"/>
</dbReference>
<evidence type="ECO:0000313" key="3">
    <source>
        <dbReference type="Proteomes" id="UP000015103"/>
    </source>
</evidence>